<comment type="caution">
    <text evidence="1">The sequence shown here is derived from an EMBL/GenBank/DDBJ whole genome shotgun (WGS) entry which is preliminary data.</text>
</comment>
<dbReference type="EMBL" id="AUZZ01010900">
    <property type="protein sequence ID" value="EQD28348.1"/>
    <property type="molecule type" value="Genomic_DNA"/>
</dbReference>
<evidence type="ECO:0000313" key="1">
    <source>
        <dbReference type="EMBL" id="EQD28348.1"/>
    </source>
</evidence>
<organism evidence="1">
    <name type="scientific">mine drainage metagenome</name>
    <dbReference type="NCBI Taxonomy" id="410659"/>
    <lineage>
        <taxon>unclassified sequences</taxon>
        <taxon>metagenomes</taxon>
        <taxon>ecological metagenomes</taxon>
    </lineage>
</organism>
<sequence>MHKPLTLLAATCLTLLAGCVTINVYFPAAAAEKAAQQIVGNVLGSATSSAPASSNPAPASSASGSASSSGGGGSLGAAVLDFIIPPAAAAEPNMEISTPGIQAIEARMKANFEQNLEPLLKAGVIGFTADGNVAVRDLNAASLPQRAGVSQAVASANRERADLYAAIASANGHPEWEPKIRAVFAQTWIQKARPGWYYRDSSGAWRRK</sequence>
<protein>
    <recommendedName>
        <fullName evidence="2">DUF1318 domain-containing protein</fullName>
    </recommendedName>
</protein>
<dbReference type="InterPro" id="IPR008309">
    <property type="entry name" value="YdbL"/>
</dbReference>
<gene>
    <name evidence="1" type="ORF">B2A_14980</name>
</gene>
<reference evidence="1" key="1">
    <citation type="submission" date="2013-08" db="EMBL/GenBank/DDBJ databases">
        <authorList>
            <person name="Mendez C."/>
            <person name="Richter M."/>
            <person name="Ferrer M."/>
            <person name="Sanchez J."/>
        </authorList>
    </citation>
    <scope>NUCLEOTIDE SEQUENCE</scope>
</reference>
<proteinExistence type="predicted"/>
<reference evidence="1" key="2">
    <citation type="journal article" date="2014" name="ISME J.">
        <title>Microbial stratification in low pH oxic and suboxic macroscopic growths along an acid mine drainage.</title>
        <authorList>
            <person name="Mendez-Garcia C."/>
            <person name="Mesa V."/>
            <person name="Sprenger R.R."/>
            <person name="Richter M."/>
            <person name="Diez M.S."/>
            <person name="Solano J."/>
            <person name="Bargiela R."/>
            <person name="Golyshina O.V."/>
            <person name="Manteca A."/>
            <person name="Ramos J.L."/>
            <person name="Gallego J.R."/>
            <person name="Llorente I."/>
            <person name="Martins Dos Santos V.A."/>
            <person name="Jensen O.N."/>
            <person name="Pelaez A.I."/>
            <person name="Sanchez J."/>
            <person name="Ferrer M."/>
        </authorList>
    </citation>
    <scope>NUCLEOTIDE SEQUENCE</scope>
</reference>
<accession>T0Y5F1</accession>
<evidence type="ECO:0008006" key="2">
    <source>
        <dbReference type="Google" id="ProtNLM"/>
    </source>
</evidence>
<dbReference type="AlphaFoldDB" id="T0Y5F1"/>
<dbReference type="PROSITE" id="PS51257">
    <property type="entry name" value="PROKAR_LIPOPROTEIN"/>
    <property type="match status" value="1"/>
</dbReference>
<name>T0Y5F1_9ZZZZ</name>
<dbReference type="Pfam" id="PF07027">
    <property type="entry name" value="DUF1318"/>
    <property type="match status" value="1"/>
</dbReference>